<dbReference type="AlphaFoldDB" id="A0A0J6FRS3"/>
<evidence type="ECO:0000313" key="2">
    <source>
        <dbReference type="Proteomes" id="UP000035996"/>
    </source>
</evidence>
<dbReference type="GO" id="GO:0046872">
    <property type="term" value="F:metal ion binding"/>
    <property type="evidence" value="ECO:0007669"/>
    <property type="project" value="InterPro"/>
</dbReference>
<dbReference type="InterPro" id="IPR003735">
    <property type="entry name" value="Metal_Tscrpt_repr"/>
</dbReference>
<name>A0A0J6FRS3_9BACL</name>
<dbReference type="Pfam" id="PF02583">
    <property type="entry name" value="Trns_repr_metal"/>
    <property type="match status" value="1"/>
</dbReference>
<dbReference type="InterPro" id="IPR038390">
    <property type="entry name" value="Metal_Tscrpt_repr_sf"/>
</dbReference>
<dbReference type="PANTHER" id="PTHR33677">
    <property type="entry name" value="TRANSCRIPTIONAL REPRESSOR FRMR-RELATED"/>
    <property type="match status" value="1"/>
</dbReference>
<sequence>MQYDKAVTNRLKRIEGQLRGVINMIEQGKSCDEIVTQLSATRSGIDRSIGLMVSSNLEQCLQDQIEKGESTDDVVKEAVNLLVRSR</sequence>
<dbReference type="CDD" id="cd10155">
    <property type="entry name" value="BsYrkD-like_DUF156"/>
    <property type="match status" value="1"/>
</dbReference>
<evidence type="ECO:0000313" key="1">
    <source>
        <dbReference type="EMBL" id="KMM37047.1"/>
    </source>
</evidence>
<dbReference type="GeneID" id="301329111"/>
<dbReference type="Proteomes" id="UP000035996">
    <property type="component" value="Unassembled WGS sequence"/>
</dbReference>
<organism evidence="1 2">
    <name type="scientific">Guptibacillus hwajinpoensis</name>
    <dbReference type="NCBI Taxonomy" id="208199"/>
    <lineage>
        <taxon>Bacteria</taxon>
        <taxon>Bacillati</taxon>
        <taxon>Bacillota</taxon>
        <taxon>Bacilli</taxon>
        <taxon>Bacillales</taxon>
        <taxon>Guptibacillaceae</taxon>
        <taxon>Guptibacillus</taxon>
    </lineage>
</organism>
<proteinExistence type="predicted"/>
<dbReference type="PANTHER" id="PTHR33677:SF5">
    <property type="entry name" value="TRANSCRIPTIONAL REPRESSOR FRMR"/>
    <property type="match status" value="1"/>
</dbReference>
<reference evidence="1" key="1">
    <citation type="submission" date="2015-06" db="EMBL/GenBank/DDBJ databases">
        <authorList>
            <person name="Liu B."/>
            <person name="Wang J."/>
            <person name="Zhu Y."/>
            <person name="Liu G."/>
            <person name="Chen Q."/>
            <person name="Zheng C."/>
            <person name="Che J."/>
            <person name="Ge C."/>
            <person name="Shi H."/>
            <person name="Pan Z."/>
            <person name="Liu X."/>
        </authorList>
    </citation>
    <scope>NUCLEOTIDE SEQUENCE [LARGE SCALE GENOMIC DNA]</scope>
    <source>
        <strain evidence="1">DSM 16346</strain>
    </source>
</reference>
<dbReference type="RefSeq" id="WP_048311811.1">
    <property type="nucleotide sequence ID" value="NZ_CP119526.1"/>
</dbReference>
<dbReference type="EMBL" id="LELK01000004">
    <property type="protein sequence ID" value="KMM37047.1"/>
    <property type="molecule type" value="Genomic_DNA"/>
</dbReference>
<keyword evidence="2" id="KW-1185">Reference proteome</keyword>
<comment type="caution">
    <text evidence="1">The sequence shown here is derived from an EMBL/GenBank/DDBJ whole genome shotgun (WGS) entry which is preliminary data.</text>
</comment>
<gene>
    <name evidence="1" type="ORF">AB986_14230</name>
</gene>
<protein>
    <submittedName>
        <fullName evidence="1">Cytoplasmic protein</fullName>
    </submittedName>
</protein>
<accession>A0A0J6FRS3</accession>
<dbReference type="GO" id="GO:0003677">
    <property type="term" value="F:DNA binding"/>
    <property type="evidence" value="ECO:0007669"/>
    <property type="project" value="UniProtKB-KW"/>
</dbReference>
<dbReference type="OrthoDB" id="9798732at2"/>
<dbReference type="STRING" id="157733.AB986_14230"/>
<dbReference type="Gene3D" id="1.20.58.1000">
    <property type="entry name" value="Metal-sensitive repressor, helix protomer"/>
    <property type="match status" value="1"/>
</dbReference>
<dbReference type="GO" id="GO:0045892">
    <property type="term" value="P:negative regulation of DNA-templated transcription"/>
    <property type="evidence" value="ECO:0007669"/>
    <property type="project" value="UniProtKB-ARBA"/>
</dbReference>